<comment type="caution">
    <text evidence="7">The sequence shown here is derived from an EMBL/GenBank/DDBJ whole genome shotgun (WGS) entry which is preliminary data.</text>
</comment>
<evidence type="ECO:0000259" key="6">
    <source>
        <dbReference type="Pfam" id="PF17803"/>
    </source>
</evidence>
<dbReference type="InterPro" id="IPR013783">
    <property type="entry name" value="Ig-like_fold"/>
</dbReference>
<feature type="region of interest" description="Disordered" evidence="4">
    <location>
        <begin position="2521"/>
        <end position="2540"/>
    </location>
</feature>
<feature type="compositionally biased region" description="Polar residues" evidence="4">
    <location>
        <begin position="2254"/>
        <end position="2264"/>
    </location>
</feature>
<protein>
    <submittedName>
        <fullName evidence="7">VCBS repeat-containing protein</fullName>
    </submittedName>
</protein>
<evidence type="ECO:0000313" key="8">
    <source>
        <dbReference type="Proteomes" id="UP001265700"/>
    </source>
</evidence>
<gene>
    <name evidence="7" type="ORF">J2W49_004652</name>
</gene>
<feature type="region of interest" description="Disordered" evidence="4">
    <location>
        <begin position="2772"/>
        <end position="2818"/>
    </location>
</feature>
<feature type="region of interest" description="Disordered" evidence="4">
    <location>
        <begin position="2850"/>
        <end position="2869"/>
    </location>
</feature>
<dbReference type="InterPro" id="IPR051561">
    <property type="entry name" value="FRAS1_ECM"/>
</dbReference>
<feature type="compositionally biased region" description="Pro residues" evidence="4">
    <location>
        <begin position="2648"/>
        <end position="2666"/>
    </location>
</feature>
<feature type="compositionally biased region" description="Low complexity" evidence="4">
    <location>
        <begin position="59"/>
        <end position="79"/>
    </location>
</feature>
<keyword evidence="8" id="KW-1185">Reference proteome</keyword>
<dbReference type="Pfam" id="PF16184">
    <property type="entry name" value="Cadherin_3"/>
    <property type="match status" value="3"/>
</dbReference>
<feature type="compositionally biased region" description="Low complexity" evidence="4">
    <location>
        <begin position="2075"/>
        <end position="2091"/>
    </location>
</feature>
<dbReference type="InterPro" id="IPR010221">
    <property type="entry name" value="VCBS_dom"/>
</dbReference>
<proteinExistence type="predicted"/>
<dbReference type="NCBIfam" id="TIGR01965">
    <property type="entry name" value="VCBS_repeat"/>
    <property type="match status" value="2"/>
</dbReference>
<evidence type="ECO:0000256" key="2">
    <source>
        <dbReference type="ARBA" id="ARBA00022737"/>
    </source>
</evidence>
<dbReference type="PANTHER" id="PTHR45739">
    <property type="entry name" value="MATRIX PROTEIN, PUTATIVE-RELATED"/>
    <property type="match status" value="1"/>
</dbReference>
<dbReference type="RefSeq" id="WP_310321656.1">
    <property type="nucleotide sequence ID" value="NZ_JAVDWU010000013.1"/>
</dbReference>
<evidence type="ECO:0000259" key="5">
    <source>
        <dbReference type="Pfam" id="PF14252"/>
    </source>
</evidence>
<reference evidence="7 8" key="1">
    <citation type="submission" date="2023-07" db="EMBL/GenBank/DDBJ databases">
        <title>Sorghum-associated microbial communities from plants grown in Nebraska, USA.</title>
        <authorList>
            <person name="Schachtman D."/>
        </authorList>
    </citation>
    <scope>NUCLEOTIDE SEQUENCE [LARGE SCALE GENOMIC DNA]</scope>
    <source>
        <strain evidence="7 8">4249</strain>
    </source>
</reference>
<dbReference type="PROSITE" id="PS51854">
    <property type="entry name" value="CSPG"/>
    <property type="match status" value="3"/>
</dbReference>
<feature type="compositionally biased region" description="Basic and acidic residues" evidence="4">
    <location>
        <begin position="2772"/>
        <end position="2784"/>
    </location>
</feature>
<feature type="region of interest" description="Disordered" evidence="4">
    <location>
        <begin position="2074"/>
        <end position="2094"/>
    </location>
</feature>
<dbReference type="Proteomes" id="UP001265700">
    <property type="component" value="Unassembled WGS sequence"/>
</dbReference>
<dbReference type="EMBL" id="JAVDWU010000013">
    <property type="protein sequence ID" value="MDR7152674.1"/>
    <property type="molecule type" value="Genomic_DNA"/>
</dbReference>
<feature type="domain" description="RapA2 cadherin-like" evidence="6">
    <location>
        <begin position="2233"/>
        <end position="2328"/>
    </location>
</feature>
<feature type="compositionally biased region" description="Acidic residues" evidence="4">
    <location>
        <begin position="80"/>
        <end position="124"/>
    </location>
</feature>
<feature type="region of interest" description="Disordered" evidence="4">
    <location>
        <begin position="1848"/>
        <end position="1867"/>
    </location>
</feature>
<feature type="domain" description="DUF4347" evidence="5">
    <location>
        <begin position="169"/>
        <end position="333"/>
    </location>
</feature>
<organism evidence="7 8">
    <name type="scientific">Hydrogenophaga palleronii</name>
    <dbReference type="NCBI Taxonomy" id="65655"/>
    <lineage>
        <taxon>Bacteria</taxon>
        <taxon>Pseudomonadati</taxon>
        <taxon>Pseudomonadota</taxon>
        <taxon>Betaproteobacteria</taxon>
        <taxon>Burkholderiales</taxon>
        <taxon>Comamonadaceae</taxon>
        <taxon>Hydrogenophaga</taxon>
    </lineage>
</organism>
<dbReference type="PANTHER" id="PTHR45739:SF8">
    <property type="entry name" value="FRAS1-RELATED EXTRACELLULAR MATRIX PROTEIN 1"/>
    <property type="match status" value="1"/>
</dbReference>
<feature type="region of interest" description="Disordered" evidence="4">
    <location>
        <begin position="1482"/>
        <end position="1504"/>
    </location>
</feature>
<accession>A0ABU1WTP0</accession>
<evidence type="ECO:0000256" key="1">
    <source>
        <dbReference type="ARBA" id="ARBA00022729"/>
    </source>
</evidence>
<keyword evidence="1" id="KW-0732">Signal</keyword>
<feature type="region of interest" description="Disordered" evidence="4">
    <location>
        <begin position="2254"/>
        <end position="2282"/>
    </location>
</feature>
<dbReference type="InterPro" id="IPR039005">
    <property type="entry name" value="CSPG_rpt"/>
</dbReference>
<sequence>MKQKLPSSALASRLRLLKLEPRMLFDGAALAEGVVLADSAEPLPPAEAPAAEPDRLAEDALLAEEPSASETPTVATTEQDAADADADLLAETESAEDNTDADTEAADEGASDLEEAGSDTDATDATDTTDTTLAEADDSADPLALTSEDNEAEAEDVDGLATTATINELVVVDARVENHENLLVDMPSNVTVIVVGADDDGLEAISNQLASSSQPFGAIHIISHGTSGSFTLGRDTVGSDNLSGHSETLQGWAQYLTEDADILLYGCDIAAGSEGQNFLQELSHITGADIAASTDATGSSDQGGNWVLEAQIGTIQAGVVLSAAATDGYVGLLAATAVVDSNAAGTRTTTEDTPLAITGVQVNGDSPSDVITLSVVTSGGTSSFGVATGLSFTGANGSGSFSVTGTIANVNAALGSLTYTPESNQNSSTAGFTPSITFNVTAGGAGSVVVDNIAVTAVNDAPDLSTQVDLVVSEGGAASFSLAQLATSGEALDADIGTGQQVVDQQMVQITSLPSQGTLTYQGGVVVVGTVVPVTNLGQLLYTHNGTDLTTAASDSFGVNVSDGGGAVTAGTMNITIEPVNVAPTIESDVTLIEGQVGVVAPTIDLGDAADSLANAIVVIDNVVTGGQGVLFFDANDDGIVDAGEEITGTTVLTEEQKANLSLLKFAHNGTEPNAPGAITPSYQITVTDSGGGEGIDAAATTVQTVVIEVEPNNDDPELNNAHDTPGTALDVTEHTAIVLTPGMLQLTDVDRDPSDPSQTTPTQQLVYTIQTPPAQGELQIFLGGGAGPDGNGWVVLGPGGRFTQAQLDAGEVRYLQTTSITADTLDGFTFTARDSAFGFDVITDPQNPVSGFEGGVRDPSDPAGPIAVQNFYFNILDVPGDDGFGPRTPAALDYDFDSLGLSSNGGTVWEEANTDYLITPAMLEYRITRTEPGPGGQTFEVPANETVYTLENQPSNGVIEHFVDGAWTSVPVNGQFTQADINSGNIRFVHDGSEDHTAAFDYRVSDGTENAITSQFVIDVTPTNDRPTGDGGTAQVIEGDGNAVRLGEDVVGLNDIDLSDDPLKQVGEGAEDFLWFQVTDLPDHGELQRWNGSAWVAVTTDTWLPSTLLTASADSGTSGLRYVHDGSEPLTYVGGPRVDFTYVVRDDLADPGDAFATNGSTPPLADGSVASNQSAPVDAVINIIPVNNAPQIADTPGSADPAIDATITDGGALTGANEILANVAEGTTVVITSAHLTAVDSDNTTVQRQFRITDAPTEGTLLLNGTALGVGSTFTQADIDAGRVSYRHSGDEVGALIDGFGAQYHDKFHFVVNDGVLEDSGNGADNNVFLITLTSTNDKPTVTMPAGPLNIDSTDAANNQIPGVSVGDPDLADGLIGVEADFVQVTVRLLDADGNPVTDYSNVNGPGTGGVEISIDLPGDTNGLWLMTEDGNNNILQIQGTRAQVNEALASLSVTFATDLNAEFQLQVIVDDRLRDGTGALDASGADANGGELNEPADPSGAPTAVPGTVYDWADQATLPADDPNITSDTVLLRASLVNEPAVLTGPPSVIVNEDVRTQIDGFVVEDPESEAFGTPVSVTISVPPGTGTLGVGTSGAQGSITPAGGQAVTVTGDNTATVTLTGRAVDIEALLNGRNAADTADDPNGGLFFTSALHANGDVNGGADGDVTLTLSFNDAGSTIGDDVGDGSVANNPADITTAVAITAINDAPVVVNGGAPIAVSDSTPTAVTGFQVTDVDSLDGYTDGETDGVIQVTVRLLDDSGVPLTQADYTTLGVTLNSTVAGSGVTVDATLNGSTSALEVRGTLSEINAYLAGLQVTFANIGDSNLDTTYAVEVVADDRLRDAGTGALTDPGDPVANGGENNQQGGLPAVPGTDTFDAYGTTVAGYNIYNVTSNTRDVFISSINDPGQITANDVVISEGSATLVLDTSNANIVLADPDDNGATTMQVTVTVGTGTITAVGGAGGAVAGIGTSTITITGATEAQINSRLQALTVTFPDPDGAGPAGNADWNGSFDVTVVYDDRGNTGTRPGSLVGDTDAPGSNPGDYAYADGTSNHLVTTRVFNVTVNPVNDAPTATHTPTNPTANENTDGTGVPPVNLLNPGTISDVDLTSTPGLDGSTFGAGTITVTLTDGITGDQLLVNPTVTAGIAGVTGGAGNTPLVITLNSDATVEEVEAILAAIQFSHSTDNPTVFGTDLTRSYTVVLSDGNNDQAGGDAGGPDALSAPTINGTITLAEHNDPPVAVDDTNVVTEDSGTPATGNVITGVGTPDSTPDSDPDTPIGDLTITEIRTGTEASGGGMSPVGGGTVITGQYGTLTINPDGSYSYVLDDTNPDVNNLLTGETLADVFTYTLSDGTSVDQAQLTITINGRSDHPVLTIPDVNGGEPGHHSIPENATTPVTGTVTIVHPEGEAFIDVTTVTVGGTTTTITRAELNDLATTPVVITGPEGTLTLTGFDPTSGEVTYSYQQHGMTKDHSGGPESVFDTFTFEVIDVNGNTSTPRDLVIVVTDTAPVALPDTNTVAEGVGTTPTSTSGNVFGPGGASAGDVEDQLGADPTEVVGIGAGNSTGHLSGNLGTPFAGTYGSIVLNADGTYTYTLNNRHPAVQNLNNGQTLTEVFRYTIMDSDGNASTTTLTITIRGVSDTPAQPTPPSAPPTELPPAPTPERPISGKGQLELPRNQIRYQRLDVNQIADRLQPRLYVLPAVQEARELVEGKGIDIEHIADIMDPSLYVLPTVEAASRVARDAAQPAIDRFNDSDTDDDGVVIEWKDNAEAEPRAAEAERPAAAPADKPTPSADAPVPSLSTADADTSAPAPVARVEFTQQVRQWAGAHSIRQRAAALDLLFDAPPAPASAEAAPSPQVADAPQA</sequence>
<keyword evidence="2" id="KW-0677">Repeat</keyword>
<dbReference type="Pfam" id="PF17803">
    <property type="entry name" value="Cadherin_4"/>
    <property type="match status" value="1"/>
</dbReference>
<evidence type="ECO:0000256" key="3">
    <source>
        <dbReference type="ARBA" id="ARBA00023180"/>
    </source>
</evidence>
<evidence type="ECO:0000313" key="7">
    <source>
        <dbReference type="EMBL" id="MDR7152674.1"/>
    </source>
</evidence>
<name>A0ABU1WTP0_9BURK</name>
<feature type="compositionally biased region" description="Low complexity" evidence="4">
    <location>
        <begin position="2270"/>
        <end position="2282"/>
    </location>
</feature>
<feature type="region of interest" description="Disordered" evidence="4">
    <location>
        <begin position="2642"/>
        <end position="2673"/>
    </location>
</feature>
<dbReference type="InterPro" id="IPR025592">
    <property type="entry name" value="DUF4347"/>
</dbReference>
<dbReference type="Gene3D" id="2.60.40.10">
    <property type="entry name" value="Immunoglobulins"/>
    <property type="match status" value="2"/>
</dbReference>
<feature type="compositionally biased region" description="Low complexity" evidence="4">
    <location>
        <begin position="125"/>
        <end position="134"/>
    </location>
</feature>
<dbReference type="Pfam" id="PF14252">
    <property type="entry name" value="DUF4347"/>
    <property type="match status" value="1"/>
</dbReference>
<feature type="compositionally biased region" description="Acidic residues" evidence="4">
    <location>
        <begin position="148"/>
        <end position="158"/>
    </location>
</feature>
<keyword evidence="3" id="KW-0325">Glycoprotein</keyword>
<evidence type="ECO:0000256" key="4">
    <source>
        <dbReference type="SAM" id="MobiDB-lite"/>
    </source>
</evidence>
<feature type="compositionally biased region" description="Low complexity" evidence="4">
    <location>
        <begin position="2850"/>
        <end position="2861"/>
    </location>
</feature>
<dbReference type="InterPro" id="IPR040853">
    <property type="entry name" value="RapA2_cadherin-like"/>
</dbReference>
<feature type="region of interest" description="Disordered" evidence="4">
    <location>
        <begin position="42"/>
        <end position="159"/>
    </location>
</feature>
<feature type="compositionally biased region" description="Polar residues" evidence="4">
    <location>
        <begin position="2521"/>
        <end position="2537"/>
    </location>
</feature>